<feature type="region of interest" description="Disordered" evidence="10">
    <location>
        <begin position="196"/>
        <end position="225"/>
    </location>
</feature>
<dbReference type="EMBL" id="JAAWVO010013848">
    <property type="protein sequence ID" value="MBN3313999.1"/>
    <property type="molecule type" value="Genomic_DNA"/>
</dbReference>
<evidence type="ECO:0000313" key="13">
    <source>
        <dbReference type="Proteomes" id="UP000736164"/>
    </source>
</evidence>
<dbReference type="PROSITE" id="PS00028">
    <property type="entry name" value="ZINC_FINGER_C2H2_1"/>
    <property type="match status" value="3"/>
</dbReference>
<dbReference type="GO" id="GO:0001227">
    <property type="term" value="F:DNA-binding transcription repressor activity, RNA polymerase II-specific"/>
    <property type="evidence" value="ECO:0007669"/>
    <property type="project" value="TreeGrafter"/>
</dbReference>
<feature type="domain" description="C2H2-type" evidence="11">
    <location>
        <begin position="169"/>
        <end position="196"/>
    </location>
</feature>
<evidence type="ECO:0000256" key="1">
    <source>
        <dbReference type="ARBA" id="ARBA00004123"/>
    </source>
</evidence>
<comment type="caution">
    <text evidence="12">The sequence shown here is derived from an EMBL/GenBank/DDBJ whole genome shotgun (WGS) entry which is preliminary data.</text>
</comment>
<dbReference type="FunFam" id="3.30.160.60:FF:000100">
    <property type="entry name" value="Zinc finger 45-like"/>
    <property type="match status" value="1"/>
</dbReference>
<organism evidence="12 13">
    <name type="scientific">Atractosteus spatula</name>
    <name type="common">Alligator gar</name>
    <name type="synonym">Lepisosteus spatula</name>
    <dbReference type="NCBI Taxonomy" id="7917"/>
    <lineage>
        <taxon>Eukaryota</taxon>
        <taxon>Metazoa</taxon>
        <taxon>Chordata</taxon>
        <taxon>Craniata</taxon>
        <taxon>Vertebrata</taxon>
        <taxon>Euteleostomi</taxon>
        <taxon>Actinopterygii</taxon>
        <taxon>Neopterygii</taxon>
        <taxon>Holostei</taxon>
        <taxon>Semionotiformes</taxon>
        <taxon>Lepisosteidae</taxon>
        <taxon>Atractosteus</taxon>
    </lineage>
</organism>
<feature type="region of interest" description="Disordered" evidence="10">
    <location>
        <begin position="1"/>
        <end position="63"/>
    </location>
</feature>
<evidence type="ECO:0000313" key="12">
    <source>
        <dbReference type="EMBL" id="MBN3313999.1"/>
    </source>
</evidence>
<feature type="region of interest" description="Disordered" evidence="10">
    <location>
        <begin position="118"/>
        <end position="166"/>
    </location>
</feature>
<keyword evidence="5" id="KW-0862">Zinc</keyword>
<dbReference type="PROSITE" id="PS50157">
    <property type="entry name" value="ZINC_FINGER_C2H2_2"/>
    <property type="match status" value="2"/>
</dbReference>
<dbReference type="FunFam" id="3.30.160.60:FF:001329">
    <property type="entry name" value="INSM transcriptional repressor 1"/>
    <property type="match status" value="1"/>
</dbReference>
<dbReference type="GO" id="GO:0030182">
    <property type="term" value="P:neuron differentiation"/>
    <property type="evidence" value="ECO:0007669"/>
    <property type="project" value="TreeGrafter"/>
</dbReference>
<dbReference type="GO" id="GO:0008270">
    <property type="term" value="F:zinc ion binding"/>
    <property type="evidence" value="ECO:0007669"/>
    <property type="project" value="UniProtKB-KW"/>
</dbReference>
<evidence type="ECO:0000259" key="11">
    <source>
        <dbReference type="PROSITE" id="PS50157"/>
    </source>
</evidence>
<dbReference type="Gene3D" id="3.30.160.60">
    <property type="entry name" value="Classic Zinc Finger"/>
    <property type="match status" value="2"/>
</dbReference>
<keyword evidence="8" id="KW-0539">Nucleus</keyword>
<evidence type="ECO:0000256" key="3">
    <source>
        <dbReference type="ARBA" id="ARBA00022737"/>
    </source>
</evidence>
<dbReference type="PANTHER" id="PTHR15065">
    <property type="entry name" value="INSULINOMA-ASSOCIATED 1"/>
    <property type="match status" value="1"/>
</dbReference>
<evidence type="ECO:0000256" key="5">
    <source>
        <dbReference type="ARBA" id="ARBA00022833"/>
    </source>
</evidence>
<dbReference type="SUPFAM" id="SSF57667">
    <property type="entry name" value="beta-beta-alpha zinc fingers"/>
    <property type="match status" value="2"/>
</dbReference>
<keyword evidence="7" id="KW-0804">Transcription</keyword>
<evidence type="ECO:0000256" key="10">
    <source>
        <dbReference type="SAM" id="MobiDB-lite"/>
    </source>
</evidence>
<evidence type="ECO:0000256" key="4">
    <source>
        <dbReference type="ARBA" id="ARBA00022771"/>
    </source>
</evidence>
<accession>A0A8J7T8A0</accession>
<proteinExistence type="predicted"/>
<comment type="subcellular location">
    <subcellularLocation>
        <location evidence="1">Nucleus</location>
    </subcellularLocation>
</comment>
<dbReference type="GO" id="GO:0010564">
    <property type="term" value="P:regulation of cell cycle process"/>
    <property type="evidence" value="ECO:0007669"/>
    <property type="project" value="TreeGrafter"/>
</dbReference>
<dbReference type="PANTHER" id="PTHR15065:SF4">
    <property type="entry name" value="LD18634P"/>
    <property type="match status" value="1"/>
</dbReference>
<feature type="compositionally biased region" description="Pro residues" evidence="10">
    <location>
        <begin position="18"/>
        <end position="28"/>
    </location>
</feature>
<feature type="non-terminal residue" evidence="12">
    <location>
        <position position="559"/>
    </location>
</feature>
<evidence type="ECO:0000256" key="2">
    <source>
        <dbReference type="ARBA" id="ARBA00022723"/>
    </source>
</evidence>
<dbReference type="SMART" id="SM00355">
    <property type="entry name" value="ZnF_C2H2"/>
    <property type="match status" value="3"/>
</dbReference>
<name>A0A8J7T8A0_ATRSP</name>
<dbReference type="Proteomes" id="UP000736164">
    <property type="component" value="Unassembled WGS sequence"/>
</dbReference>
<gene>
    <name evidence="12" type="primary">Insm1b_1</name>
    <name evidence="12" type="ORF">GTO95_0004680</name>
</gene>
<feature type="compositionally biased region" description="Low complexity" evidence="10">
    <location>
        <begin position="402"/>
        <end position="415"/>
    </location>
</feature>
<evidence type="ECO:0000256" key="6">
    <source>
        <dbReference type="ARBA" id="ARBA00023015"/>
    </source>
</evidence>
<protein>
    <submittedName>
        <fullName evidence="12">INS1B protein</fullName>
    </submittedName>
</protein>
<dbReference type="InterPro" id="IPR042972">
    <property type="entry name" value="INSM1/2"/>
</dbReference>
<keyword evidence="6" id="KW-0805">Transcription regulation</keyword>
<dbReference type="InterPro" id="IPR013087">
    <property type="entry name" value="Znf_C2H2_type"/>
</dbReference>
<feature type="region of interest" description="Disordered" evidence="10">
    <location>
        <begin position="388"/>
        <end position="420"/>
    </location>
</feature>
<dbReference type="Pfam" id="PF00096">
    <property type="entry name" value="zf-C2H2"/>
    <property type="match status" value="2"/>
</dbReference>
<feature type="domain" description="C2H2-type" evidence="11">
    <location>
        <begin position="98"/>
        <end position="125"/>
    </location>
</feature>
<keyword evidence="2" id="KW-0479">Metal-binding</keyword>
<evidence type="ECO:0000256" key="8">
    <source>
        <dbReference type="ARBA" id="ARBA00023242"/>
    </source>
</evidence>
<dbReference type="AlphaFoldDB" id="A0A8J7T8A0"/>
<keyword evidence="3" id="KW-0677">Repeat</keyword>
<feature type="non-terminal residue" evidence="12">
    <location>
        <position position="1"/>
    </location>
</feature>
<sequence length="559" mass="60509">MTSKLGSAALSGDLKRPAGPPPPPPPPPKRARTGGRDAVTTSPVLGLRITEGSGDGARPRGRARSPLGEFVCQLCRERYADPLSLAQHGCSRIVRVEYRCADCDKAFSCPANLASHRRWHKPRGAPAEGGSLPAAGQPEERHPSLPPPSSQSRPDLSPPEAGPEEELLFDCPQCGKKFRRQAYLRKHLALHARQAAGFPDKRAGPSPGTPPAQRGGGGDESPAPAGGELHPCRFCAETFFSCPGLTRHLHACHPTQNTARAACRRLENRRSVKRPLAMDGPPPPVSHVSLGFVSYRFRASHSNPVKRRASIAPAGRSVVRVPLCSRRRSGRDAERDAFLAGLSVALQGTVSTPYRTPRPLGPVIYEGPQFSRKLGSTDALRVRQFAEGACPRSPPGEGGSLQSGRAAGLSSGLSGDRFRPEQMCEPSCRRARIGLPHSFSLSCPIRTDISTTQWETRTPRNIALRVLCLNTSQATITTSRIPARRNIDRLIARLKPESTIDPVYIREHYDPTRTRGISPRLIRTVQTVGLSHFVGACGIQQETETCRERPSPISLPPSL</sequence>
<dbReference type="GO" id="GO:0017053">
    <property type="term" value="C:transcription repressor complex"/>
    <property type="evidence" value="ECO:0007669"/>
    <property type="project" value="TreeGrafter"/>
</dbReference>
<dbReference type="GO" id="GO:0000978">
    <property type="term" value="F:RNA polymerase II cis-regulatory region sequence-specific DNA binding"/>
    <property type="evidence" value="ECO:0007669"/>
    <property type="project" value="TreeGrafter"/>
</dbReference>
<evidence type="ECO:0000256" key="9">
    <source>
        <dbReference type="PROSITE-ProRule" id="PRU00042"/>
    </source>
</evidence>
<keyword evidence="4 9" id="KW-0863">Zinc-finger</keyword>
<evidence type="ECO:0000256" key="7">
    <source>
        <dbReference type="ARBA" id="ARBA00023163"/>
    </source>
</evidence>
<dbReference type="InterPro" id="IPR036236">
    <property type="entry name" value="Znf_C2H2_sf"/>
</dbReference>
<dbReference type="GO" id="GO:0005634">
    <property type="term" value="C:nucleus"/>
    <property type="evidence" value="ECO:0007669"/>
    <property type="project" value="UniProtKB-SubCell"/>
</dbReference>
<keyword evidence="13" id="KW-1185">Reference proteome</keyword>
<reference evidence="12" key="1">
    <citation type="journal article" date="2021" name="Cell">
        <title>Tracing the genetic footprints of vertebrate landing in non-teleost ray-finned fishes.</title>
        <authorList>
            <person name="Bi X."/>
            <person name="Wang K."/>
            <person name="Yang L."/>
            <person name="Pan H."/>
            <person name="Jiang H."/>
            <person name="Wei Q."/>
            <person name="Fang M."/>
            <person name="Yu H."/>
            <person name="Zhu C."/>
            <person name="Cai Y."/>
            <person name="He Y."/>
            <person name="Gan X."/>
            <person name="Zeng H."/>
            <person name="Yu D."/>
            <person name="Zhu Y."/>
            <person name="Jiang H."/>
            <person name="Qiu Q."/>
            <person name="Yang H."/>
            <person name="Zhang Y.E."/>
            <person name="Wang W."/>
            <person name="Zhu M."/>
            <person name="He S."/>
            <person name="Zhang G."/>
        </authorList>
    </citation>
    <scope>NUCLEOTIDE SEQUENCE</scope>
    <source>
        <strain evidence="12">Allg_001</strain>
    </source>
</reference>